<protein>
    <recommendedName>
        <fullName evidence="3">RCK N-terminal domain-containing protein</fullName>
    </recommendedName>
</protein>
<evidence type="ECO:0008006" key="3">
    <source>
        <dbReference type="Google" id="ProtNLM"/>
    </source>
</evidence>
<dbReference type="EMBL" id="BTCL01000002">
    <property type="protein sequence ID" value="GMK43551.1"/>
    <property type="molecule type" value="Genomic_DNA"/>
</dbReference>
<gene>
    <name evidence="1" type="ORF">PghCCS26_06780</name>
</gene>
<evidence type="ECO:0000313" key="2">
    <source>
        <dbReference type="Proteomes" id="UP001285921"/>
    </source>
</evidence>
<proteinExistence type="predicted"/>
<keyword evidence="2" id="KW-1185">Reference proteome</keyword>
<accession>A0ABQ6NES3</accession>
<comment type="caution">
    <text evidence="1">The sequence shown here is derived from an EMBL/GenBank/DDBJ whole genome shotgun (WGS) entry which is preliminary data.</text>
</comment>
<dbReference type="Proteomes" id="UP001285921">
    <property type="component" value="Unassembled WGS sequence"/>
</dbReference>
<sequence length="139" mass="15896">MDDYILVSAPNVQGEDFIKQLLRRHIPFAAIVNNKTEYERMLELGVSTIIVINTTEEATWRVPELPVGRIFLFERSLNLCCRYIQICRSWTSKSICVVTDSANPRLIYKGMGANYVIHSSHADTSFLIINDLMASQDNR</sequence>
<dbReference type="RefSeq" id="WP_317978806.1">
    <property type="nucleotide sequence ID" value="NZ_BTCL01000002.1"/>
</dbReference>
<organism evidence="1 2">
    <name type="scientific">Paenibacillus glycanilyticus</name>
    <dbReference type="NCBI Taxonomy" id="126569"/>
    <lineage>
        <taxon>Bacteria</taxon>
        <taxon>Bacillati</taxon>
        <taxon>Bacillota</taxon>
        <taxon>Bacilli</taxon>
        <taxon>Bacillales</taxon>
        <taxon>Paenibacillaceae</taxon>
        <taxon>Paenibacillus</taxon>
    </lineage>
</organism>
<name>A0ABQ6NES3_9BACL</name>
<evidence type="ECO:0000313" key="1">
    <source>
        <dbReference type="EMBL" id="GMK43551.1"/>
    </source>
</evidence>
<reference evidence="1 2" key="1">
    <citation type="submission" date="2023-05" db="EMBL/GenBank/DDBJ databases">
        <title>Draft genome of Paenibacillus sp. CCS26.</title>
        <authorList>
            <person name="Akita H."/>
            <person name="Shinto Y."/>
            <person name="Kimura Z."/>
        </authorList>
    </citation>
    <scope>NUCLEOTIDE SEQUENCE [LARGE SCALE GENOMIC DNA]</scope>
    <source>
        <strain evidence="1 2">CCS26</strain>
    </source>
</reference>